<evidence type="ECO:0000256" key="3">
    <source>
        <dbReference type="ARBA" id="ARBA00021069"/>
    </source>
</evidence>
<comment type="function">
    <text evidence="8">Major component of the acid-resistance (AR) system allowing enteric pathogens to survive the acidic environment in the stomach. Exchanges extracellular arginine for its intracellular decarboxylation product agmatine (Agm) thereby expelling intracellular protons. Probably undergoes several conformational states in order to translocate the substrate across the membrane; keeps the substrate accessible to only 1 side of the membrane at a time by opening and closing 3 membrane-internal gates.</text>
</comment>
<dbReference type="Gene3D" id="1.20.1740.10">
    <property type="entry name" value="Amino acid/polyamine transporter I"/>
    <property type="match status" value="1"/>
</dbReference>
<evidence type="ECO:0000313" key="11">
    <source>
        <dbReference type="EMBL" id="TAA43343.1"/>
    </source>
</evidence>
<dbReference type="GO" id="GO:0005886">
    <property type="term" value="C:plasma membrane"/>
    <property type="evidence" value="ECO:0007669"/>
    <property type="project" value="UniProtKB-SubCell"/>
</dbReference>
<evidence type="ECO:0000313" key="12">
    <source>
        <dbReference type="Proteomes" id="UP000294164"/>
    </source>
</evidence>
<organism evidence="11 12">
    <name type="scientific">Pseudoxanthomonas winnipegensis</name>
    <dbReference type="NCBI Taxonomy" id="2480810"/>
    <lineage>
        <taxon>Bacteria</taxon>
        <taxon>Pseudomonadati</taxon>
        <taxon>Pseudomonadota</taxon>
        <taxon>Gammaproteobacteria</taxon>
        <taxon>Lysobacterales</taxon>
        <taxon>Lysobacteraceae</taxon>
        <taxon>Pseudoxanthomonas</taxon>
    </lineage>
</organism>
<feature type="region of interest" description="Disordered" evidence="9">
    <location>
        <begin position="1"/>
        <end position="103"/>
    </location>
</feature>
<name>A0A4Q8M3L8_9GAMM</name>
<feature type="compositionally biased region" description="Low complexity" evidence="9">
    <location>
        <begin position="1"/>
        <end position="19"/>
    </location>
</feature>
<keyword evidence="6 10" id="KW-1133">Transmembrane helix</keyword>
<comment type="subcellular location">
    <subcellularLocation>
        <location evidence="1">Cell membrane</location>
        <topology evidence="1">Multi-pass membrane protein</topology>
    </subcellularLocation>
</comment>
<keyword evidence="7 10" id="KW-0472">Membrane</keyword>
<dbReference type="GO" id="GO:0022857">
    <property type="term" value="F:transmembrane transporter activity"/>
    <property type="evidence" value="ECO:0007669"/>
    <property type="project" value="InterPro"/>
</dbReference>
<gene>
    <name evidence="11" type="ORF">EA655_08650</name>
</gene>
<dbReference type="EMBL" id="SHMG01000004">
    <property type="protein sequence ID" value="TAA43343.1"/>
    <property type="molecule type" value="Genomic_DNA"/>
</dbReference>
<comment type="caution">
    <text evidence="11">The sequence shown here is derived from an EMBL/GenBank/DDBJ whole genome shotgun (WGS) entry which is preliminary data.</text>
</comment>
<dbReference type="AlphaFoldDB" id="A0A4Q8M3L8"/>
<dbReference type="InterPro" id="IPR050367">
    <property type="entry name" value="APC_superfamily"/>
</dbReference>
<feature type="transmembrane region" description="Helical" evidence="10">
    <location>
        <begin position="233"/>
        <end position="251"/>
    </location>
</feature>
<feature type="transmembrane region" description="Helical" evidence="10">
    <location>
        <begin position="426"/>
        <end position="443"/>
    </location>
</feature>
<feature type="transmembrane region" description="Helical" evidence="10">
    <location>
        <begin position="512"/>
        <end position="529"/>
    </location>
</feature>
<evidence type="ECO:0000256" key="6">
    <source>
        <dbReference type="ARBA" id="ARBA00022989"/>
    </source>
</evidence>
<dbReference type="OrthoDB" id="9771067at2"/>
<feature type="transmembrane region" description="Helical" evidence="10">
    <location>
        <begin position="111"/>
        <end position="130"/>
    </location>
</feature>
<reference evidence="11 12" key="1">
    <citation type="submission" date="2019-02" db="EMBL/GenBank/DDBJ databases">
        <title>WGS of Pseudoxanthomonas species novum from clinical isolates.</title>
        <authorList>
            <person name="Bernier A.-M."/>
            <person name="Bernard K."/>
            <person name="Vachon A."/>
        </authorList>
    </citation>
    <scope>NUCLEOTIDE SEQUENCE [LARGE SCALE GENOMIC DNA]</scope>
    <source>
        <strain evidence="11 12">NML130969</strain>
    </source>
</reference>
<dbReference type="Proteomes" id="UP000294164">
    <property type="component" value="Unassembled WGS sequence"/>
</dbReference>
<evidence type="ECO:0000256" key="1">
    <source>
        <dbReference type="ARBA" id="ARBA00004651"/>
    </source>
</evidence>
<keyword evidence="5 10" id="KW-0812">Transmembrane</keyword>
<feature type="transmembrane region" description="Helical" evidence="10">
    <location>
        <begin position="449"/>
        <end position="472"/>
    </location>
</feature>
<accession>A0A4Q8M3L8</accession>
<evidence type="ECO:0000256" key="9">
    <source>
        <dbReference type="SAM" id="MobiDB-lite"/>
    </source>
</evidence>
<dbReference type="PANTHER" id="PTHR42770">
    <property type="entry name" value="AMINO ACID TRANSPORTER-RELATED"/>
    <property type="match status" value="1"/>
</dbReference>
<feature type="transmembrane region" description="Helical" evidence="10">
    <location>
        <begin position="333"/>
        <end position="355"/>
    </location>
</feature>
<dbReference type="InterPro" id="IPR002293">
    <property type="entry name" value="AA/rel_permease1"/>
</dbReference>
<dbReference type="Pfam" id="PF13520">
    <property type="entry name" value="AA_permease_2"/>
    <property type="match status" value="1"/>
</dbReference>
<dbReference type="PANTHER" id="PTHR42770:SF18">
    <property type="entry name" value="ARGININE_AGMATINE ANTIPORTER"/>
    <property type="match status" value="1"/>
</dbReference>
<evidence type="ECO:0000256" key="4">
    <source>
        <dbReference type="ARBA" id="ARBA00022475"/>
    </source>
</evidence>
<keyword evidence="4" id="KW-1003">Cell membrane</keyword>
<feature type="transmembrane region" description="Helical" evidence="10">
    <location>
        <begin position="151"/>
        <end position="170"/>
    </location>
</feature>
<comment type="similarity">
    <text evidence="2">Belongs to the amino acid-polyamine-organocation (APC) superfamily. Basic amino acid/polyamine antiporter (APA) (TC 2.A.3.2) family.</text>
</comment>
<feature type="transmembrane region" description="Helical" evidence="10">
    <location>
        <begin position="375"/>
        <end position="399"/>
    </location>
</feature>
<evidence type="ECO:0000256" key="5">
    <source>
        <dbReference type="ARBA" id="ARBA00022692"/>
    </source>
</evidence>
<feature type="transmembrane region" description="Helical" evidence="10">
    <location>
        <begin position="258"/>
        <end position="280"/>
    </location>
</feature>
<evidence type="ECO:0000256" key="2">
    <source>
        <dbReference type="ARBA" id="ARBA00008220"/>
    </source>
</evidence>
<feature type="transmembrane region" description="Helical" evidence="10">
    <location>
        <begin position="182"/>
        <end position="202"/>
    </location>
</feature>
<evidence type="ECO:0000256" key="7">
    <source>
        <dbReference type="ARBA" id="ARBA00023136"/>
    </source>
</evidence>
<feature type="transmembrane region" description="Helical" evidence="10">
    <location>
        <begin position="292"/>
        <end position="312"/>
    </location>
</feature>
<evidence type="ECO:0000256" key="8">
    <source>
        <dbReference type="ARBA" id="ARBA00045636"/>
    </source>
</evidence>
<sequence>MRCSATAVSSTASRRLASAGSGGAGVGVASIPPSSRPVSASIGHLSIRNGSAGDHARGIRTRSTTPRQRGIPREARGPWRGAGQHATLPRPPSAAPMSAPTPTKPLQGDAALIRAVGAFALTAAVINIIVGGGIFRMPAALSLQMGPTAPLALLVGALAVIPVTLCFAAIGSRASATGGPYTYVGTAFGPFAGFITGALMWIGNVASSAGVAAAFATQVANLVPALAGPGARMGLIAALYAVLFALNAFGVKLGARAIAVLATVKLTPLFALVACGIWFVDWSQVSFLPGEVPSWSALGMSMVLVIFAYSGVETALIPSGEVRDPSRNVPRATLAAILLVVVLYLGLQIVSQGLLGPALAHSGVPLADTAAALWAPARALLLITACVSMAGFVLGNLLASSRSLFALGRDGFLPSAFARVSARHRVPLLALAVHAAIALALALGGSFDALVLVSGGANCLVYLLVSIAAWQAQRLDLRERGEPFVLWGGPLVPVLAVGSMAAIVTTLTRKEWQAIGVALLILVLIYAVLRAMGRKVRAPE</sequence>
<evidence type="ECO:0000256" key="10">
    <source>
        <dbReference type="SAM" id="Phobius"/>
    </source>
</evidence>
<protein>
    <recommendedName>
        <fullName evidence="3">Arginine/agmatine antiporter</fullName>
    </recommendedName>
</protein>
<proteinExistence type="inferred from homology"/>
<feature type="transmembrane region" description="Helical" evidence="10">
    <location>
        <begin position="484"/>
        <end position="506"/>
    </location>
</feature>